<organism evidence="6 8">
    <name type="scientific">Thermus brockianus</name>
    <dbReference type="NCBI Taxonomy" id="56956"/>
    <lineage>
        <taxon>Bacteria</taxon>
        <taxon>Thermotogati</taxon>
        <taxon>Deinococcota</taxon>
        <taxon>Deinococci</taxon>
        <taxon>Thermales</taxon>
        <taxon>Thermaceae</taxon>
        <taxon>Thermus</taxon>
    </lineage>
</organism>
<keyword evidence="4 5" id="KW-0472">Membrane</keyword>
<feature type="transmembrane region" description="Helical" evidence="5">
    <location>
        <begin position="66"/>
        <end position="85"/>
    </location>
</feature>
<dbReference type="Proteomes" id="UP000182993">
    <property type="component" value="Chromosome"/>
</dbReference>
<feature type="transmembrane region" description="Helical" evidence="5">
    <location>
        <begin position="195"/>
        <end position="216"/>
    </location>
</feature>
<proteinExistence type="predicted"/>
<feature type="transmembrane region" description="Helical" evidence="5">
    <location>
        <begin position="42"/>
        <end position="60"/>
    </location>
</feature>
<evidence type="ECO:0000256" key="1">
    <source>
        <dbReference type="ARBA" id="ARBA00004141"/>
    </source>
</evidence>
<evidence type="ECO:0000256" key="5">
    <source>
        <dbReference type="SAM" id="Phobius"/>
    </source>
</evidence>
<name>A0A1J0LRM6_THEBO</name>
<reference evidence="6" key="2">
    <citation type="journal article" date="2017" name="Stand. Genomic Sci.">
        <title>Complete genome sequence of Thermus brockianus GE-1 reveals key enzymes of xylan/xylose metabolism.</title>
        <authorList>
            <person name="Schaefers C."/>
            <person name="Blank S."/>
            <person name="Wiebusch S."/>
            <person name="Elleuche S."/>
            <person name="Antranikian G."/>
        </authorList>
    </citation>
    <scope>NUCLEOTIDE SEQUENCE</scope>
    <source>
        <strain evidence="6">GE-1</strain>
    </source>
</reference>
<dbReference type="GO" id="GO:0016020">
    <property type="term" value="C:membrane"/>
    <property type="evidence" value="ECO:0007669"/>
    <property type="project" value="UniProtKB-SubCell"/>
</dbReference>
<dbReference type="Proteomes" id="UP000831120">
    <property type="component" value="Chromosome"/>
</dbReference>
<dbReference type="OrthoDB" id="9787346at2"/>
<reference evidence="7 9" key="3">
    <citation type="journal article" date="2022" name="Microbiol. Resour. Announc.">
        <title>Complete Genome Sequences of Thermus Strains Isolated from Senami Hot Spring in Japan.</title>
        <authorList>
            <person name="Miyazaki K."/>
        </authorList>
    </citation>
    <scope>NUCLEOTIDE SEQUENCE [LARGE SCALE GENOMIC DNA]</scope>
    <source>
        <strain evidence="7 9">SNM4-1</strain>
    </source>
</reference>
<keyword evidence="9" id="KW-1185">Reference proteome</keyword>
<feature type="transmembrane region" description="Helical" evidence="5">
    <location>
        <begin position="12"/>
        <end position="30"/>
    </location>
</feature>
<dbReference type="PANTHER" id="PTHR11040:SF70">
    <property type="entry name" value="OS05G0316100 PROTEIN"/>
    <property type="match status" value="1"/>
</dbReference>
<feature type="transmembrane region" description="Helical" evidence="5">
    <location>
        <begin position="134"/>
        <end position="158"/>
    </location>
</feature>
<dbReference type="RefSeq" id="WP_071676757.1">
    <property type="nucleotide sequence ID" value="NZ_AP025593.1"/>
</dbReference>
<comment type="subcellular location">
    <subcellularLocation>
        <location evidence="1">Membrane</location>
        <topology evidence="1">Multi-pass membrane protein</topology>
    </subcellularLocation>
</comment>
<evidence type="ECO:0000256" key="3">
    <source>
        <dbReference type="ARBA" id="ARBA00022989"/>
    </source>
</evidence>
<dbReference type="AlphaFoldDB" id="A0A1J0LRM6"/>
<evidence type="ECO:0000313" key="7">
    <source>
        <dbReference type="EMBL" id="BDG15585.1"/>
    </source>
</evidence>
<dbReference type="EMBL" id="AP025593">
    <property type="protein sequence ID" value="BDG15585.1"/>
    <property type="molecule type" value="Genomic_DNA"/>
</dbReference>
<feature type="transmembrane region" description="Helical" evidence="5">
    <location>
        <begin position="228"/>
        <end position="246"/>
    </location>
</feature>
<feature type="transmembrane region" description="Helical" evidence="5">
    <location>
        <begin position="106"/>
        <end position="128"/>
    </location>
</feature>
<dbReference type="Pfam" id="PF02535">
    <property type="entry name" value="Zip"/>
    <property type="match status" value="1"/>
</dbReference>
<accession>A0A1J0LRM6</accession>
<dbReference type="EMBL" id="CP016312">
    <property type="protein sequence ID" value="APD08985.1"/>
    <property type="molecule type" value="Genomic_DNA"/>
</dbReference>
<feature type="transmembrane region" description="Helical" evidence="5">
    <location>
        <begin position="165"/>
        <end position="189"/>
    </location>
</feature>
<evidence type="ECO:0000256" key="4">
    <source>
        <dbReference type="ARBA" id="ARBA00023136"/>
    </source>
</evidence>
<evidence type="ECO:0000313" key="9">
    <source>
        <dbReference type="Proteomes" id="UP000831120"/>
    </source>
</evidence>
<keyword evidence="3 5" id="KW-1133">Transmembrane helix</keyword>
<evidence type="ECO:0000256" key="2">
    <source>
        <dbReference type="ARBA" id="ARBA00022692"/>
    </source>
</evidence>
<dbReference type="KEGG" id="tbc:A0O31_00806"/>
<gene>
    <name evidence="6" type="ORF">A0O31_00806</name>
    <name evidence="7" type="ORF">TbrSNM41_03190</name>
</gene>
<reference evidence="8" key="1">
    <citation type="submission" date="2016-06" db="EMBL/GenBank/DDBJ databases">
        <title>Whole genome sequencing of Thermus brockianus strain GE-1.</title>
        <authorList>
            <person name="Schaefers C."/>
            <person name="Blank S."/>
            <person name="Wiebusch S."/>
            <person name="Elleuche S."/>
            <person name="Antranikian G."/>
        </authorList>
    </citation>
    <scope>NUCLEOTIDE SEQUENCE [LARGE SCALE GENOMIC DNA]</scope>
    <source>
        <strain evidence="8">GE-1</strain>
    </source>
</reference>
<dbReference type="GO" id="GO:0005385">
    <property type="term" value="F:zinc ion transmembrane transporter activity"/>
    <property type="evidence" value="ECO:0007669"/>
    <property type="project" value="TreeGrafter"/>
</dbReference>
<dbReference type="InterPro" id="IPR003689">
    <property type="entry name" value="ZIP"/>
</dbReference>
<sequence>MEALPISPWSVFFYALFTAIATGLGALPFLFTKQILKRHLGLANAAAAGLMLAASFGLIYEGVAYSLGRTLLGVALGLVFILLSHRYLEGREVSFGDLKGLDARKALMIVGIMTLHSFAEGVGVGVAFGGGEALGVFITLAIAIHNIPEGLAISLVLIPRGVSVLGAAFWSVFSSLPQPLMAVPAFLLVEAFRPVLPVGLGFAAGAMIWMAVAEILPDALKEAEAEGVATVLTLAVALMVAFQILLGG</sequence>
<dbReference type="STRING" id="56956.A0O31_00806"/>
<evidence type="ECO:0000313" key="8">
    <source>
        <dbReference type="Proteomes" id="UP000182993"/>
    </source>
</evidence>
<protein>
    <submittedName>
        <fullName evidence="7">Dihydroorotate dehydrogenase</fullName>
    </submittedName>
    <submittedName>
        <fullName evidence="6">Divalent heavy-metal cation transporter</fullName>
    </submittedName>
</protein>
<evidence type="ECO:0000313" key="6">
    <source>
        <dbReference type="EMBL" id="APD08985.1"/>
    </source>
</evidence>
<dbReference type="PANTHER" id="PTHR11040">
    <property type="entry name" value="ZINC/IRON TRANSPORTER"/>
    <property type="match status" value="1"/>
</dbReference>
<keyword evidence="2 5" id="KW-0812">Transmembrane</keyword>